<protein>
    <submittedName>
        <fullName evidence="1">Uncharacterized protein</fullName>
    </submittedName>
</protein>
<evidence type="ECO:0000313" key="2">
    <source>
        <dbReference type="Proteomes" id="UP000274822"/>
    </source>
</evidence>
<sequence length="298" mass="31081">MALDPGAASSTSSSSSPTRGLYTVLYVCAAFPDDADPIDSTGEADLCSPNSSLLDLCNFFLFPLASAPSSPASRSSRSFILATTLARASASFAARSRRSDRSPYDIMLNANSSGGPDRYPLRVSDATFIVNSFIGSSRRPPADVTNAVVRRFWFVDPGKSGSFTLSESYVVGALVSISVISESCSCASTTMPLSSTTASSACAGIASSSSIAVPSSVPVLSSPTSPSFATTSGFVASSLSVVSSSSVISSASETSSLHGGIPLNLPDDNVVDIIRIPSLAFRHRNHHRIPKQRYIRIR</sequence>
<evidence type="ECO:0000313" key="1">
    <source>
        <dbReference type="EMBL" id="RUS18021.1"/>
    </source>
</evidence>
<keyword evidence="2" id="KW-1185">Reference proteome</keyword>
<dbReference type="Proteomes" id="UP000274822">
    <property type="component" value="Unassembled WGS sequence"/>
</dbReference>
<dbReference type="AlphaFoldDB" id="A0A433PKE3"/>
<reference evidence="1 2" key="1">
    <citation type="journal article" date="2018" name="New Phytol.">
        <title>Phylogenomics of Endogonaceae and evolution of mycorrhizas within Mucoromycota.</title>
        <authorList>
            <person name="Chang Y."/>
            <person name="Desiro A."/>
            <person name="Na H."/>
            <person name="Sandor L."/>
            <person name="Lipzen A."/>
            <person name="Clum A."/>
            <person name="Barry K."/>
            <person name="Grigoriev I.V."/>
            <person name="Martin F.M."/>
            <person name="Stajich J.E."/>
            <person name="Smith M.E."/>
            <person name="Bonito G."/>
            <person name="Spatafora J.W."/>
        </authorList>
    </citation>
    <scope>NUCLEOTIDE SEQUENCE [LARGE SCALE GENOMIC DNA]</scope>
    <source>
        <strain evidence="1 2">AD002</strain>
    </source>
</reference>
<organism evidence="1 2">
    <name type="scientific">Jimgerdemannia flammicorona</name>
    <dbReference type="NCBI Taxonomy" id="994334"/>
    <lineage>
        <taxon>Eukaryota</taxon>
        <taxon>Fungi</taxon>
        <taxon>Fungi incertae sedis</taxon>
        <taxon>Mucoromycota</taxon>
        <taxon>Mucoromycotina</taxon>
        <taxon>Endogonomycetes</taxon>
        <taxon>Endogonales</taxon>
        <taxon>Endogonaceae</taxon>
        <taxon>Jimgerdemannia</taxon>
    </lineage>
</organism>
<proteinExistence type="predicted"/>
<comment type="caution">
    <text evidence="1">The sequence shown here is derived from an EMBL/GenBank/DDBJ whole genome shotgun (WGS) entry which is preliminary data.</text>
</comment>
<gene>
    <name evidence="1" type="ORF">BC938DRAFT_476088</name>
</gene>
<dbReference type="EMBL" id="RBNJ01022580">
    <property type="protein sequence ID" value="RUS18021.1"/>
    <property type="molecule type" value="Genomic_DNA"/>
</dbReference>
<accession>A0A433PKE3</accession>
<name>A0A433PKE3_9FUNG</name>